<feature type="binding site" evidence="3">
    <location>
        <position position="133"/>
    </location>
    <ligand>
        <name>a divalent metal cation</name>
        <dbReference type="ChEBI" id="CHEBI:60240"/>
    </ligand>
</feature>
<comment type="caution">
    <text evidence="4">The sequence shown here is derived from an EMBL/GenBank/DDBJ whole genome shotgun (WGS) entry which is preliminary data.</text>
</comment>
<dbReference type="OrthoDB" id="9807509at2"/>
<feature type="binding site" evidence="3">
    <location>
        <position position="48"/>
    </location>
    <ligand>
        <name>a divalent metal cation</name>
        <dbReference type="ChEBI" id="CHEBI:60240"/>
    </ligand>
</feature>
<dbReference type="SUPFAM" id="SSF109854">
    <property type="entry name" value="DinB/YfiT-like putative metalloenzymes"/>
    <property type="match status" value="1"/>
</dbReference>
<organism evidence="4 5">
    <name type="scientific">Dongia mobilis</name>
    <dbReference type="NCBI Taxonomy" id="578943"/>
    <lineage>
        <taxon>Bacteria</taxon>
        <taxon>Pseudomonadati</taxon>
        <taxon>Pseudomonadota</taxon>
        <taxon>Alphaproteobacteria</taxon>
        <taxon>Rhodospirillales</taxon>
        <taxon>Dongiaceae</taxon>
        <taxon>Dongia</taxon>
    </lineage>
</organism>
<dbReference type="PANTHER" id="PTHR37302">
    <property type="entry name" value="SLR1116 PROTEIN"/>
    <property type="match status" value="1"/>
</dbReference>
<dbReference type="Proteomes" id="UP000295783">
    <property type="component" value="Unassembled WGS sequence"/>
</dbReference>
<accession>A0A4R6WTF1</accession>
<dbReference type="Pfam" id="PF05163">
    <property type="entry name" value="DinB"/>
    <property type="match status" value="1"/>
</dbReference>
<dbReference type="GO" id="GO:0046872">
    <property type="term" value="F:metal ion binding"/>
    <property type="evidence" value="ECO:0007669"/>
    <property type="project" value="UniProtKB-KW"/>
</dbReference>
<dbReference type="InterPro" id="IPR034660">
    <property type="entry name" value="DinB/YfiT-like"/>
</dbReference>
<dbReference type="RefSeq" id="WP_133613471.1">
    <property type="nucleotide sequence ID" value="NZ_SNYW01000008.1"/>
</dbReference>
<feature type="binding site" evidence="3">
    <location>
        <position position="137"/>
    </location>
    <ligand>
        <name>a divalent metal cation</name>
        <dbReference type="ChEBI" id="CHEBI:60240"/>
    </ligand>
</feature>
<dbReference type="PANTHER" id="PTHR37302:SF1">
    <property type="entry name" value="PROTEIN DINB"/>
    <property type="match status" value="1"/>
</dbReference>
<dbReference type="EMBL" id="SNYW01000008">
    <property type="protein sequence ID" value="TDQ82170.1"/>
    <property type="molecule type" value="Genomic_DNA"/>
</dbReference>
<dbReference type="InterPro" id="IPR007837">
    <property type="entry name" value="DinB"/>
</dbReference>
<name>A0A4R6WTF1_9PROT</name>
<comment type="similarity">
    <text evidence="1">Belongs to the DinB family.</text>
</comment>
<keyword evidence="5" id="KW-1185">Reference proteome</keyword>
<evidence type="ECO:0000313" key="5">
    <source>
        <dbReference type="Proteomes" id="UP000295783"/>
    </source>
</evidence>
<sequence>MLDYFLTLARYNQWANARLYAAVGQLDAAAIAAPRVGFFPSLLKTLNHLMVTDRIWLGRLTATPDAAIKSLDDMPYPDFSDLRAARAALDGRIIEVVGGLAPARLGEVLVYKTMAGQPHETPMALVLGHLFNHQTHHRGQAHAMLSGTAVPPPVLDIIYFLRDTGAA</sequence>
<proteinExistence type="inferred from homology"/>
<evidence type="ECO:0000313" key="4">
    <source>
        <dbReference type="EMBL" id="TDQ82170.1"/>
    </source>
</evidence>
<dbReference type="AlphaFoldDB" id="A0A4R6WTF1"/>
<gene>
    <name evidence="4" type="ORF">A8950_1992</name>
</gene>
<protein>
    <submittedName>
        <fullName evidence="4">Putative damage-inducible protein DinB</fullName>
    </submittedName>
</protein>
<keyword evidence="2 3" id="KW-0479">Metal-binding</keyword>
<evidence type="ECO:0000256" key="2">
    <source>
        <dbReference type="ARBA" id="ARBA00022723"/>
    </source>
</evidence>
<evidence type="ECO:0000256" key="3">
    <source>
        <dbReference type="PIRSR" id="PIRSR607837-1"/>
    </source>
</evidence>
<dbReference type="Gene3D" id="1.20.120.450">
    <property type="entry name" value="dinb family like domain"/>
    <property type="match status" value="1"/>
</dbReference>
<reference evidence="4 5" key="1">
    <citation type="submission" date="2019-03" db="EMBL/GenBank/DDBJ databases">
        <title>Genomic Encyclopedia of Type Strains, Phase III (KMG-III): the genomes of soil and plant-associated and newly described type strains.</title>
        <authorList>
            <person name="Whitman W."/>
        </authorList>
    </citation>
    <scope>NUCLEOTIDE SEQUENCE [LARGE SCALE GENOMIC DNA]</scope>
    <source>
        <strain evidence="4 5">CGMCC 1.7660</strain>
    </source>
</reference>
<evidence type="ECO:0000256" key="1">
    <source>
        <dbReference type="ARBA" id="ARBA00008635"/>
    </source>
</evidence>